<dbReference type="EMBL" id="CP023004">
    <property type="protein sequence ID" value="AWI09570.1"/>
    <property type="molecule type" value="Genomic_DNA"/>
</dbReference>
<name>A0A2U8E441_9BACT</name>
<reference evidence="8 9" key="1">
    <citation type="journal article" date="2018" name="Syst. Appl. Microbiol.">
        <title>Ereboglobus luteus gen. nov. sp. nov. from cockroach guts, and new insights into the oxygen relationship of the genera Opitutus and Didymococcus (Verrucomicrobia: Opitutaceae).</title>
        <authorList>
            <person name="Tegtmeier D."/>
            <person name="Belitz A."/>
            <person name="Radek R."/>
            <person name="Heimerl T."/>
            <person name="Brune A."/>
        </authorList>
    </citation>
    <scope>NUCLEOTIDE SEQUENCE [LARGE SCALE GENOMIC DNA]</scope>
    <source>
        <strain evidence="8 9">Ho45</strain>
    </source>
</reference>
<evidence type="ECO:0000256" key="1">
    <source>
        <dbReference type="ARBA" id="ARBA00004442"/>
    </source>
</evidence>
<keyword evidence="9" id="KW-1185">Reference proteome</keyword>
<organism evidence="8 9">
    <name type="scientific">Ereboglobus luteus</name>
    <dbReference type="NCBI Taxonomy" id="1796921"/>
    <lineage>
        <taxon>Bacteria</taxon>
        <taxon>Pseudomonadati</taxon>
        <taxon>Verrucomicrobiota</taxon>
        <taxon>Opitutia</taxon>
        <taxon>Opitutales</taxon>
        <taxon>Opitutaceae</taxon>
        <taxon>Ereboglobus</taxon>
    </lineage>
</organism>
<dbReference type="GO" id="GO:0030246">
    <property type="term" value="F:carbohydrate binding"/>
    <property type="evidence" value="ECO:0007669"/>
    <property type="project" value="InterPro"/>
</dbReference>
<evidence type="ECO:0000256" key="5">
    <source>
        <dbReference type="SAM" id="Phobius"/>
    </source>
</evidence>
<dbReference type="InterPro" id="IPR012910">
    <property type="entry name" value="Plug_dom"/>
</dbReference>
<dbReference type="InterPro" id="IPR000531">
    <property type="entry name" value="Beta-barrel_TonB"/>
</dbReference>
<dbReference type="Gene3D" id="2.40.170.20">
    <property type="entry name" value="TonB-dependent receptor, beta-barrel domain"/>
    <property type="match status" value="1"/>
</dbReference>
<keyword evidence="3" id="KW-0998">Cell outer membrane</keyword>
<dbReference type="Pfam" id="PF00593">
    <property type="entry name" value="TonB_dep_Rec_b-barrel"/>
    <property type="match status" value="1"/>
</dbReference>
<keyword evidence="5" id="KW-0812">Transmembrane</keyword>
<proteinExistence type="inferred from homology"/>
<accession>A0A2U8E441</accession>
<dbReference type="SUPFAM" id="SSF49452">
    <property type="entry name" value="Starch-binding domain-like"/>
    <property type="match status" value="1"/>
</dbReference>
<evidence type="ECO:0000256" key="4">
    <source>
        <dbReference type="RuleBase" id="RU003357"/>
    </source>
</evidence>
<dbReference type="KEGG" id="elut:CKA38_10240"/>
<comment type="subcellular location">
    <subcellularLocation>
        <location evidence="1 4">Cell outer membrane</location>
    </subcellularLocation>
</comment>
<dbReference type="InterPro" id="IPR013784">
    <property type="entry name" value="Carb-bd-like_fold"/>
</dbReference>
<dbReference type="Gene3D" id="2.170.130.10">
    <property type="entry name" value="TonB-dependent receptor, plug domain"/>
    <property type="match status" value="1"/>
</dbReference>
<dbReference type="SUPFAM" id="SSF56935">
    <property type="entry name" value="Porins"/>
    <property type="match status" value="1"/>
</dbReference>
<dbReference type="Proteomes" id="UP000244896">
    <property type="component" value="Chromosome"/>
</dbReference>
<evidence type="ECO:0008006" key="10">
    <source>
        <dbReference type="Google" id="ProtNLM"/>
    </source>
</evidence>
<keyword evidence="5" id="KW-1133">Transmembrane helix</keyword>
<dbReference type="PANTHER" id="PTHR40980:SF4">
    <property type="entry name" value="TONB-DEPENDENT RECEPTOR-LIKE BETA-BARREL DOMAIN-CONTAINING PROTEIN"/>
    <property type="match status" value="1"/>
</dbReference>
<gene>
    <name evidence="8" type="ORF">CKA38_10240</name>
</gene>
<sequence>MKYINSIQNYIGRPPVANAGHHSPSAIFTAARHVISFLLVMIIIIAGSADALAAETTGAIEGRVSNILSGVGLENAQVKILPDGPVTQTDQTGQFRLTRVPVGEVRLSISFYGMQTWTRTLTVAADKPAQVEAELRRTGLGSYDSDDGQVVVLEAYQVTADREMTAQAISLNEQRIAASSKSVVALDQYGNQGDDNIGEFLHFLPGVGVNVDGDVGPNEVSLRGFPSNFSNISLDGGSVASARSPSRTVNLVDVPFLNASRVEVSKVPTPDMPASGLGGTINIIAKNGFELKRPAFNYRVTGITNSTNGLTKFNYPKGQTKEVSPHGMVPSASISFQGALTKRVAMTAALSNSWRFKPADDDSDTVDIEPTWDRVRNVQTAGTWHALPQLYVSYGGQLGFDFKITPRDIISIGGQLKINTFDIARSNMIVNYGAGATGDATHTQGADTAKGSVTIGTGAGWYQRYNKQRQLNLKYTHRGDLWVIEMNADYSDAHYRVKTDANGYFYKVDAKLTSLIIRGDDIPLHGIARKYTVTNKSGNPVDIFNGENYTINTAEKRFQDGLGKNTSLRLNASRKFYGSVPITIKTGFAADRTDRHRVLVTTPYNFRPNGSSAAGDRKAGLFDVFDENFLSSAPPTIYGNVFREISNKKMYELYQQNPSWFVINEATEHKNRVTNSFEFKETISAAYVRADARLFNNRLWLTGGVRFEQTDIKGKGPLDDITAQYKRNPDGSIMKDGDNKPINVTSDAAELSKLRYKERGASSSSDYSDLYPSLNTSYRIGDSVVLRLAYARTIGRPNVNYLIPGTTITDPEATNAKITINNPALRPWTANNYDLSLEVYDIKGGSGAISVFQKDVSNFFGVIQTPVTDALLEQQNLPTDGTYDGYVIETRNNVGDAKITGFELSYRQSLHFLPGFLKNFQIYGNMTKLNTKGDRAADFSGFIPRNISVGISYIRPRWFIKLNYIDQDVVRKAMVAEGATERPGTYNYQPAYRRWMLNAEYSICKQFKLFASVSDLTNRVNGNYRAAPGTPSYATYSRYQELGSYITFGVKGTF</sequence>
<dbReference type="OrthoDB" id="8727862at2"/>
<evidence type="ECO:0000313" key="9">
    <source>
        <dbReference type="Proteomes" id="UP000244896"/>
    </source>
</evidence>
<dbReference type="Gene3D" id="2.60.40.1120">
    <property type="entry name" value="Carboxypeptidase-like, regulatory domain"/>
    <property type="match status" value="1"/>
</dbReference>
<dbReference type="Pfam" id="PF13620">
    <property type="entry name" value="CarboxypepD_reg"/>
    <property type="match status" value="1"/>
</dbReference>
<comment type="similarity">
    <text evidence="4">Belongs to the TonB-dependent receptor family.</text>
</comment>
<dbReference type="GO" id="GO:0009279">
    <property type="term" value="C:cell outer membrane"/>
    <property type="evidence" value="ECO:0007669"/>
    <property type="project" value="UniProtKB-SubCell"/>
</dbReference>
<evidence type="ECO:0000259" key="7">
    <source>
        <dbReference type="Pfam" id="PF07715"/>
    </source>
</evidence>
<evidence type="ECO:0000256" key="2">
    <source>
        <dbReference type="ARBA" id="ARBA00023136"/>
    </source>
</evidence>
<feature type="domain" description="TonB-dependent receptor plug" evidence="7">
    <location>
        <begin position="177"/>
        <end position="279"/>
    </location>
</feature>
<evidence type="ECO:0000313" key="8">
    <source>
        <dbReference type="EMBL" id="AWI09570.1"/>
    </source>
</evidence>
<dbReference type="PANTHER" id="PTHR40980">
    <property type="entry name" value="PLUG DOMAIN-CONTAINING PROTEIN"/>
    <property type="match status" value="1"/>
</dbReference>
<dbReference type="Pfam" id="PF07715">
    <property type="entry name" value="Plug"/>
    <property type="match status" value="1"/>
</dbReference>
<dbReference type="InterPro" id="IPR036942">
    <property type="entry name" value="Beta-barrel_TonB_sf"/>
</dbReference>
<keyword evidence="2 4" id="KW-0472">Membrane</keyword>
<dbReference type="InterPro" id="IPR037066">
    <property type="entry name" value="Plug_dom_sf"/>
</dbReference>
<evidence type="ECO:0000259" key="6">
    <source>
        <dbReference type="Pfam" id="PF00593"/>
    </source>
</evidence>
<feature type="transmembrane region" description="Helical" evidence="5">
    <location>
        <begin position="34"/>
        <end position="54"/>
    </location>
</feature>
<keyword evidence="4" id="KW-0798">TonB box</keyword>
<protein>
    <recommendedName>
        <fullName evidence="10">TonB-dependent receptor plug domain-containing protein</fullName>
    </recommendedName>
</protein>
<feature type="domain" description="TonB-dependent receptor-like beta-barrel" evidence="6">
    <location>
        <begin position="546"/>
        <end position="1014"/>
    </location>
</feature>
<evidence type="ECO:0000256" key="3">
    <source>
        <dbReference type="ARBA" id="ARBA00023237"/>
    </source>
</evidence>
<dbReference type="AlphaFoldDB" id="A0A2U8E441"/>